<dbReference type="EMBL" id="JARKIE010000458">
    <property type="protein sequence ID" value="KAJ7637439.1"/>
    <property type="molecule type" value="Genomic_DNA"/>
</dbReference>
<comment type="caution">
    <text evidence="2">The sequence shown here is derived from an EMBL/GenBank/DDBJ whole genome shotgun (WGS) entry which is preliminary data.</text>
</comment>
<dbReference type="GO" id="GO:0005506">
    <property type="term" value="F:iron ion binding"/>
    <property type="evidence" value="ECO:0007669"/>
    <property type="project" value="InterPro"/>
</dbReference>
<dbReference type="InterPro" id="IPR036396">
    <property type="entry name" value="Cyt_P450_sf"/>
</dbReference>
<keyword evidence="3" id="KW-1185">Reference proteome</keyword>
<reference evidence="2" key="1">
    <citation type="submission" date="2023-03" db="EMBL/GenBank/DDBJ databases">
        <title>Massive genome expansion in bonnet fungi (Mycena s.s.) driven by repeated elements and novel gene families across ecological guilds.</title>
        <authorList>
            <consortium name="Lawrence Berkeley National Laboratory"/>
            <person name="Harder C.B."/>
            <person name="Miyauchi S."/>
            <person name="Viragh M."/>
            <person name="Kuo A."/>
            <person name="Thoen E."/>
            <person name="Andreopoulos B."/>
            <person name="Lu D."/>
            <person name="Skrede I."/>
            <person name="Drula E."/>
            <person name="Henrissat B."/>
            <person name="Morin E."/>
            <person name="Kohler A."/>
            <person name="Barry K."/>
            <person name="LaButti K."/>
            <person name="Morin E."/>
            <person name="Salamov A."/>
            <person name="Lipzen A."/>
            <person name="Mereny Z."/>
            <person name="Hegedus B."/>
            <person name="Baldrian P."/>
            <person name="Stursova M."/>
            <person name="Weitz H."/>
            <person name="Taylor A."/>
            <person name="Grigoriev I.V."/>
            <person name="Nagy L.G."/>
            <person name="Martin F."/>
            <person name="Kauserud H."/>
        </authorList>
    </citation>
    <scope>NUCLEOTIDE SEQUENCE</scope>
    <source>
        <strain evidence="2">CBHHK067</strain>
    </source>
</reference>
<feature type="chain" id="PRO_5041906193" description="Secreted protein" evidence="1">
    <location>
        <begin position="24"/>
        <end position="255"/>
    </location>
</feature>
<keyword evidence="1" id="KW-0732">Signal</keyword>
<evidence type="ECO:0000313" key="3">
    <source>
        <dbReference type="Proteomes" id="UP001221757"/>
    </source>
</evidence>
<organism evidence="2 3">
    <name type="scientific">Mycena rosella</name>
    <name type="common">Pink bonnet</name>
    <name type="synonym">Agaricus rosellus</name>
    <dbReference type="NCBI Taxonomy" id="1033263"/>
    <lineage>
        <taxon>Eukaryota</taxon>
        <taxon>Fungi</taxon>
        <taxon>Dikarya</taxon>
        <taxon>Basidiomycota</taxon>
        <taxon>Agaricomycotina</taxon>
        <taxon>Agaricomycetes</taxon>
        <taxon>Agaricomycetidae</taxon>
        <taxon>Agaricales</taxon>
        <taxon>Marasmiineae</taxon>
        <taxon>Mycenaceae</taxon>
        <taxon>Mycena</taxon>
    </lineage>
</organism>
<dbReference type="Proteomes" id="UP001221757">
    <property type="component" value="Unassembled WGS sequence"/>
</dbReference>
<feature type="signal peptide" evidence="1">
    <location>
        <begin position="1"/>
        <end position="23"/>
    </location>
</feature>
<dbReference type="SUPFAM" id="SSF48264">
    <property type="entry name" value="Cytochrome P450"/>
    <property type="match status" value="1"/>
</dbReference>
<dbReference type="GO" id="GO:0016705">
    <property type="term" value="F:oxidoreductase activity, acting on paired donors, with incorporation or reduction of molecular oxygen"/>
    <property type="evidence" value="ECO:0007669"/>
    <property type="project" value="InterPro"/>
</dbReference>
<dbReference type="GO" id="GO:0004497">
    <property type="term" value="F:monooxygenase activity"/>
    <property type="evidence" value="ECO:0007669"/>
    <property type="project" value="InterPro"/>
</dbReference>
<proteinExistence type="predicted"/>
<evidence type="ECO:0000256" key="1">
    <source>
        <dbReference type="SAM" id="SignalP"/>
    </source>
</evidence>
<evidence type="ECO:0000313" key="2">
    <source>
        <dbReference type="EMBL" id="KAJ7637439.1"/>
    </source>
</evidence>
<evidence type="ECO:0008006" key="4">
    <source>
        <dbReference type="Google" id="ProtNLM"/>
    </source>
</evidence>
<dbReference type="AlphaFoldDB" id="A0AAD7C4I1"/>
<name>A0AAD7C4I1_MYCRO</name>
<protein>
    <recommendedName>
        <fullName evidence="4">Secreted protein</fullName>
    </recommendedName>
</protein>
<accession>A0AAD7C4I1</accession>
<dbReference type="GO" id="GO:0020037">
    <property type="term" value="F:heme binding"/>
    <property type="evidence" value="ECO:0007669"/>
    <property type="project" value="InterPro"/>
</dbReference>
<gene>
    <name evidence="2" type="ORF">B0H17DRAFT_1149490</name>
</gene>
<sequence>MCSAGVDTLTATLTALLLALLEAQQRHRPKSTRSWGRETSRISVRRQCLSLAAVDIQIGLIFPRAILHDETTYANPFTFKPKRYLLDRKPNTDMPDPQIALGFGQRQHPDRPTPLSCLQINPERGEQGAELVLCTGIVLAQMQSTKHNVVIADKCVFLPPTYLPILTIVRNTHLRQHRAALGRIGTHNHKYHGGHASSRACACSQRHSYPAPRRSRVMVYVPPSAAQRVAVTARVIRRVHVSAAGPVEAVHLAAR</sequence>